<dbReference type="Gene3D" id="6.10.140.1320">
    <property type="match status" value="1"/>
</dbReference>
<dbReference type="EMBL" id="LFJN01000001">
    <property type="protein sequence ID" value="KPI45796.1"/>
    <property type="molecule type" value="Genomic_DNA"/>
</dbReference>
<proteinExistence type="inferred from homology"/>
<comment type="function">
    <text evidence="1">Cytochrome c oxidase subunit which plays a role in assembly of respiratory supercomplexes.</text>
</comment>
<keyword evidence="14" id="KW-1185">Reference proteome</keyword>
<dbReference type="InterPro" id="IPR007667">
    <property type="entry name" value="Hypoxia_induced_domain"/>
</dbReference>
<dbReference type="PANTHER" id="PTHR12297">
    <property type="entry name" value="HYPOXIA-INDUCBILE GENE 1 HIG1 -RELATED"/>
    <property type="match status" value="1"/>
</dbReference>
<comment type="similarity">
    <text evidence="3">Belongs to the RCF1 family.</text>
</comment>
<keyword evidence="6 11" id="KW-1133">Transmembrane helix</keyword>
<evidence type="ECO:0000256" key="8">
    <source>
        <dbReference type="ARBA" id="ARBA00023136"/>
    </source>
</evidence>
<feature type="coiled-coil region" evidence="9">
    <location>
        <begin position="113"/>
        <end position="143"/>
    </location>
</feature>
<comment type="subcellular location">
    <subcellularLocation>
        <location evidence="2">Mitochondrion membrane</location>
    </subcellularLocation>
</comment>
<feature type="region of interest" description="Disordered" evidence="10">
    <location>
        <begin position="1"/>
        <end position="37"/>
    </location>
</feature>
<dbReference type="GO" id="GO:0097250">
    <property type="term" value="P:mitochondrial respirasome assembly"/>
    <property type="evidence" value="ECO:0007669"/>
    <property type="project" value="TreeGrafter"/>
</dbReference>
<dbReference type="RefSeq" id="XP_018005759.1">
    <property type="nucleotide sequence ID" value="XM_018144159.1"/>
</dbReference>
<evidence type="ECO:0000256" key="9">
    <source>
        <dbReference type="SAM" id="Coils"/>
    </source>
</evidence>
<evidence type="ECO:0000256" key="10">
    <source>
        <dbReference type="SAM" id="MobiDB-lite"/>
    </source>
</evidence>
<dbReference type="InterPro" id="IPR050355">
    <property type="entry name" value="RCF1"/>
</dbReference>
<gene>
    <name evidence="13" type="ORF">AB675_404</name>
</gene>
<feature type="region of interest" description="Disordered" evidence="10">
    <location>
        <begin position="151"/>
        <end position="171"/>
    </location>
</feature>
<accession>A0A0N1P4I0</accession>
<evidence type="ECO:0000313" key="13">
    <source>
        <dbReference type="EMBL" id="KPI45796.1"/>
    </source>
</evidence>
<evidence type="ECO:0000256" key="3">
    <source>
        <dbReference type="ARBA" id="ARBA00009366"/>
    </source>
</evidence>
<comment type="subunit">
    <text evidence="4">Associates with the respiratory chain complex III/complex IV supercomplex.</text>
</comment>
<dbReference type="VEuPathDB" id="FungiDB:AB675_404"/>
<dbReference type="STRING" id="1664694.A0A0N1P4I0"/>
<sequence length="197" mass="22525">MSKQPASAAAPASAPPTPVEPPQSPLTTGGSLPSSLGDQFFEESRSQKLFRKIRQEPLIPLGCLATCYALYQASKSIRVGNPTRTNKMFRARIYAQGFTLAAIVAGSFFYKDERMQRKKFEGVEEEKRQLEKKEKWLAELEARDREDREWRERIERQSRGKKVDAAVGPPVAPAKSMREVWRREGWVERTARAWRRA</sequence>
<evidence type="ECO:0000256" key="11">
    <source>
        <dbReference type="SAM" id="Phobius"/>
    </source>
</evidence>
<evidence type="ECO:0000313" key="14">
    <source>
        <dbReference type="Proteomes" id="UP000038010"/>
    </source>
</evidence>
<keyword evidence="5 11" id="KW-0812">Transmembrane</keyword>
<evidence type="ECO:0000256" key="2">
    <source>
        <dbReference type="ARBA" id="ARBA00004325"/>
    </source>
</evidence>
<dbReference type="GeneID" id="28736028"/>
<evidence type="ECO:0000259" key="12">
    <source>
        <dbReference type="PROSITE" id="PS51503"/>
    </source>
</evidence>
<evidence type="ECO:0000256" key="7">
    <source>
        <dbReference type="ARBA" id="ARBA00023128"/>
    </source>
</evidence>
<evidence type="ECO:0000256" key="6">
    <source>
        <dbReference type="ARBA" id="ARBA00022989"/>
    </source>
</evidence>
<protein>
    <submittedName>
        <fullName evidence="13">Respiratory supercomplex factor 1, mitochondrial</fullName>
    </submittedName>
</protein>
<keyword evidence="9" id="KW-0175">Coiled coil</keyword>
<dbReference type="PROSITE" id="PS51503">
    <property type="entry name" value="HIG1"/>
    <property type="match status" value="1"/>
</dbReference>
<dbReference type="PANTHER" id="PTHR12297:SF3">
    <property type="entry name" value="HIG1 DOMAIN FAMILY MEMBER 1A"/>
    <property type="match status" value="1"/>
</dbReference>
<feature type="compositionally biased region" description="Pro residues" evidence="10">
    <location>
        <begin position="13"/>
        <end position="24"/>
    </location>
</feature>
<dbReference type="Pfam" id="PF04588">
    <property type="entry name" value="HIG_1_N"/>
    <property type="match status" value="1"/>
</dbReference>
<feature type="compositionally biased region" description="Polar residues" evidence="10">
    <location>
        <begin position="26"/>
        <end position="37"/>
    </location>
</feature>
<feature type="transmembrane region" description="Helical" evidence="11">
    <location>
        <begin position="93"/>
        <end position="110"/>
    </location>
</feature>
<evidence type="ECO:0000256" key="1">
    <source>
        <dbReference type="ARBA" id="ARBA00002584"/>
    </source>
</evidence>
<dbReference type="GO" id="GO:0031966">
    <property type="term" value="C:mitochondrial membrane"/>
    <property type="evidence" value="ECO:0007669"/>
    <property type="project" value="UniProtKB-SubCell"/>
</dbReference>
<dbReference type="AlphaFoldDB" id="A0A0N1P4I0"/>
<keyword evidence="8 11" id="KW-0472">Membrane</keyword>
<keyword evidence="7" id="KW-0496">Mitochondrion</keyword>
<evidence type="ECO:0000256" key="4">
    <source>
        <dbReference type="ARBA" id="ARBA00011565"/>
    </source>
</evidence>
<comment type="caution">
    <text evidence="13">The sequence shown here is derived from an EMBL/GenBank/DDBJ whole genome shotgun (WGS) entry which is preliminary data.</text>
</comment>
<organism evidence="13 14">
    <name type="scientific">Cyphellophora attinorum</name>
    <dbReference type="NCBI Taxonomy" id="1664694"/>
    <lineage>
        <taxon>Eukaryota</taxon>
        <taxon>Fungi</taxon>
        <taxon>Dikarya</taxon>
        <taxon>Ascomycota</taxon>
        <taxon>Pezizomycotina</taxon>
        <taxon>Eurotiomycetes</taxon>
        <taxon>Chaetothyriomycetidae</taxon>
        <taxon>Chaetothyriales</taxon>
        <taxon>Cyphellophoraceae</taxon>
        <taxon>Cyphellophora</taxon>
    </lineage>
</organism>
<name>A0A0N1P4I0_9EURO</name>
<feature type="compositionally biased region" description="Basic and acidic residues" evidence="10">
    <location>
        <begin position="151"/>
        <end position="164"/>
    </location>
</feature>
<feature type="compositionally biased region" description="Low complexity" evidence="10">
    <location>
        <begin position="1"/>
        <end position="12"/>
    </location>
</feature>
<dbReference type="Proteomes" id="UP000038010">
    <property type="component" value="Unassembled WGS sequence"/>
</dbReference>
<dbReference type="OrthoDB" id="6604018at2759"/>
<evidence type="ECO:0000256" key="5">
    <source>
        <dbReference type="ARBA" id="ARBA00022692"/>
    </source>
</evidence>
<reference evidence="13 14" key="1">
    <citation type="submission" date="2015-06" db="EMBL/GenBank/DDBJ databases">
        <title>Draft genome of the ant-associated black yeast Phialophora attae CBS 131958.</title>
        <authorList>
            <person name="Moreno L.F."/>
            <person name="Stielow B.J."/>
            <person name="de Hoog S."/>
            <person name="Vicente V.A."/>
            <person name="Weiss V.A."/>
            <person name="de Vries M."/>
            <person name="Cruz L.M."/>
            <person name="Souza E.M."/>
        </authorList>
    </citation>
    <scope>NUCLEOTIDE SEQUENCE [LARGE SCALE GENOMIC DNA]</scope>
    <source>
        <strain evidence="13 14">CBS 131958</strain>
    </source>
</reference>
<feature type="domain" description="HIG1" evidence="12">
    <location>
        <begin position="30"/>
        <end position="121"/>
    </location>
</feature>